<keyword evidence="2" id="KW-0547">Nucleotide-binding</keyword>
<reference evidence="7" key="1">
    <citation type="submission" date="2023-02" db="EMBL/GenBank/DDBJ databases">
        <title>Actinokineospora globicatena NBRC 15670.</title>
        <authorList>
            <person name="Ichikawa N."/>
            <person name="Sato H."/>
            <person name="Tonouchi N."/>
        </authorList>
    </citation>
    <scope>NUCLEOTIDE SEQUENCE</scope>
    <source>
        <strain evidence="7">NBRC 15670</strain>
    </source>
</reference>
<protein>
    <recommendedName>
        <fullName evidence="9">Molecular chaperone DnaK (HSP70)</fullName>
    </recommendedName>
</protein>
<organism evidence="7 8">
    <name type="scientific">Actinokineospora globicatena</name>
    <dbReference type="NCBI Taxonomy" id="103729"/>
    <lineage>
        <taxon>Bacteria</taxon>
        <taxon>Bacillati</taxon>
        <taxon>Actinomycetota</taxon>
        <taxon>Actinomycetes</taxon>
        <taxon>Pseudonocardiales</taxon>
        <taxon>Pseudonocardiaceae</taxon>
        <taxon>Actinokineospora</taxon>
    </lineage>
</organism>
<dbReference type="EMBL" id="BSSD01000012">
    <property type="protein sequence ID" value="GLW95136.1"/>
    <property type="molecule type" value="Genomic_DNA"/>
</dbReference>
<evidence type="ECO:0000256" key="5">
    <source>
        <dbReference type="ARBA" id="ARBA00023186"/>
    </source>
</evidence>
<dbReference type="Gene3D" id="3.90.640.10">
    <property type="entry name" value="Actin, Chain A, domain 4"/>
    <property type="match status" value="1"/>
</dbReference>
<comment type="similarity">
    <text evidence="1">Belongs to the heat shock protein 70 family.</text>
</comment>
<dbReference type="PROSITE" id="PS01036">
    <property type="entry name" value="HSP70_3"/>
    <property type="match status" value="1"/>
</dbReference>
<dbReference type="Proteomes" id="UP001165042">
    <property type="component" value="Unassembled WGS sequence"/>
</dbReference>
<evidence type="ECO:0000256" key="1">
    <source>
        <dbReference type="ARBA" id="ARBA00007381"/>
    </source>
</evidence>
<dbReference type="SUPFAM" id="SSF53067">
    <property type="entry name" value="Actin-like ATPase domain"/>
    <property type="match status" value="2"/>
</dbReference>
<gene>
    <name evidence="7" type="ORF">Aglo03_59520</name>
</gene>
<dbReference type="GO" id="GO:0140662">
    <property type="term" value="F:ATP-dependent protein folding chaperone"/>
    <property type="evidence" value="ECO:0007669"/>
    <property type="project" value="InterPro"/>
</dbReference>
<dbReference type="GO" id="GO:0005524">
    <property type="term" value="F:ATP binding"/>
    <property type="evidence" value="ECO:0007669"/>
    <property type="project" value="UniProtKB-KW"/>
</dbReference>
<evidence type="ECO:0000256" key="6">
    <source>
        <dbReference type="SAM" id="MobiDB-lite"/>
    </source>
</evidence>
<evidence type="ECO:0000256" key="3">
    <source>
        <dbReference type="ARBA" id="ARBA00022840"/>
    </source>
</evidence>
<dbReference type="InterPro" id="IPR043129">
    <property type="entry name" value="ATPase_NBD"/>
</dbReference>
<dbReference type="PRINTS" id="PR00301">
    <property type="entry name" value="HEATSHOCK70"/>
</dbReference>
<sequence length="775" mass="82950">MSGSDVTRWSLGVDLGTSFSAAAIATAERVESIEVSGERRVPSTVLLDESGRLVAGTLAQRMVGRAPERAERNPKRYVGRRPMLLGGEPVTVQRALAALLDLFVTEARRRFDGAAPASLVLTHPVAWSPAQRQVLLEVAEVVLPGRPVELIEEPVAAAVHYSHTHAADGIGGRDSVAVYDLGGGTFDTAVLAVEGSGFTVVGGPGGDPEIGGETFDERVFHHFGAQLTRLAPEWWEQVSTNPDRRWLAAAAELLTEARLAKESLSDYEDASQYVAGADVDVRITRAEFDALVGEDVRRTTRLLAQSIEGSGRAPGDLRGIFLTGGASRIPLVRDALRAQYDGLVRTWQDPKTVVALGAARWAQRTLTARPVTAPRRPGGGLSVLATDVIDAQAVNGALYTWSAGPDGHVVRKLDRGGRVERELPMTRVTGWTIAEDLVLVAERREQAVRVHALSPELIIRSTTDLLTAHDPWLVAQGGQGWVFLRGPSTKPVDNSVGLPWGETGDLQVVLIRPATSFAPVNPTPKPLGPAATWYINEDGTRRRLLDPAMPTSVPPTALGDGRGAAVVLGKITKRRTGLRSSVVVPSQTVATVDADGTLAVVAEQLDATALWVHQVLRRDSWYLGTNVGLETYAGTDRKLFVERPRAGAARWVATANRMYGVVQDSLVPNRGLSLHLYDDRSPRSLGTFPGLLGNLASVIPAEAPRLRVDGDVLWLGAQVGEGTSQILRVTGTRVDQAAAAEGWLEPVGQGFALHSPETPPGDSRTTPATLVRLPE</sequence>
<comment type="caution">
    <text evidence="7">The sequence shown here is derived from an EMBL/GenBank/DDBJ whole genome shotgun (WGS) entry which is preliminary data.</text>
</comment>
<dbReference type="PANTHER" id="PTHR42749">
    <property type="entry name" value="CELL SHAPE-DETERMINING PROTEIN MREB"/>
    <property type="match status" value="1"/>
</dbReference>
<accession>A0A9W6VDC5</accession>
<dbReference type="PANTHER" id="PTHR42749:SF1">
    <property type="entry name" value="CELL SHAPE-DETERMINING PROTEIN MREB"/>
    <property type="match status" value="1"/>
</dbReference>
<keyword evidence="8" id="KW-1185">Reference proteome</keyword>
<evidence type="ECO:0000313" key="7">
    <source>
        <dbReference type="EMBL" id="GLW95136.1"/>
    </source>
</evidence>
<name>A0A9W6VDC5_9PSEU</name>
<evidence type="ECO:0008006" key="9">
    <source>
        <dbReference type="Google" id="ProtNLM"/>
    </source>
</evidence>
<dbReference type="InterPro" id="IPR013126">
    <property type="entry name" value="Hsp_70_fam"/>
</dbReference>
<proteinExistence type="inferred from homology"/>
<dbReference type="InterPro" id="IPR018181">
    <property type="entry name" value="Heat_shock_70_CS"/>
</dbReference>
<keyword evidence="3" id="KW-0067">ATP-binding</keyword>
<dbReference type="AlphaFoldDB" id="A0A9W6VDC5"/>
<evidence type="ECO:0000256" key="4">
    <source>
        <dbReference type="ARBA" id="ARBA00023016"/>
    </source>
</evidence>
<dbReference type="Pfam" id="PF00012">
    <property type="entry name" value="HSP70"/>
    <property type="match status" value="2"/>
</dbReference>
<feature type="region of interest" description="Disordered" evidence="6">
    <location>
        <begin position="751"/>
        <end position="775"/>
    </location>
</feature>
<keyword evidence="5" id="KW-0143">Chaperone</keyword>
<dbReference type="Gene3D" id="3.30.420.40">
    <property type="match status" value="2"/>
</dbReference>
<evidence type="ECO:0000313" key="8">
    <source>
        <dbReference type="Proteomes" id="UP001165042"/>
    </source>
</evidence>
<evidence type="ECO:0000256" key="2">
    <source>
        <dbReference type="ARBA" id="ARBA00022741"/>
    </source>
</evidence>
<keyword evidence="4" id="KW-0346">Stress response</keyword>
<dbReference type="PROSITE" id="PS00297">
    <property type="entry name" value="HSP70_1"/>
    <property type="match status" value="1"/>
</dbReference>